<gene>
    <name evidence="2" type="ORF">RB624_00225</name>
</gene>
<sequence length="90" mass="9925">MTTVYQTATMGEARVRVALVDRGSADLLVHRVGSRGLALGDALWFITRERQSANVHAYFTSQGMAQLKVCFVDSHGEAGWTKPHPLRGRL</sequence>
<evidence type="ECO:0000313" key="3">
    <source>
        <dbReference type="Proteomes" id="UP001237592"/>
    </source>
</evidence>
<proteinExistence type="predicted"/>
<organism evidence="2 3">
    <name type="scientific">Janthinobacterium lividum</name>
    <dbReference type="NCBI Taxonomy" id="29581"/>
    <lineage>
        <taxon>Bacteria</taxon>
        <taxon>Pseudomonadati</taxon>
        <taxon>Pseudomonadota</taxon>
        <taxon>Betaproteobacteria</taxon>
        <taxon>Burkholderiales</taxon>
        <taxon>Oxalobacteraceae</taxon>
        <taxon>Janthinobacterium</taxon>
    </lineage>
</organism>
<dbReference type="InterPro" id="IPR046148">
    <property type="entry name" value="Septknot"/>
</dbReference>
<evidence type="ECO:0000313" key="2">
    <source>
        <dbReference type="EMBL" id="MDQ4624300.1"/>
    </source>
</evidence>
<dbReference type="RefSeq" id="WP_307777877.1">
    <property type="nucleotide sequence ID" value="NZ_JAVFKP010000001.1"/>
</dbReference>
<dbReference type="Proteomes" id="UP001237592">
    <property type="component" value="Unassembled WGS sequence"/>
</dbReference>
<keyword evidence="3" id="KW-1185">Reference proteome</keyword>
<evidence type="ECO:0000259" key="1">
    <source>
        <dbReference type="Pfam" id="PF19647"/>
    </source>
</evidence>
<dbReference type="Pfam" id="PF19647">
    <property type="entry name" value="Septknot"/>
    <property type="match status" value="1"/>
</dbReference>
<reference evidence="2 3" key="1">
    <citation type="submission" date="2023-08" db="EMBL/GenBank/DDBJ databases">
        <title>Draft genome sequence of Janthinobacterium lividum.</title>
        <authorList>
            <person name="Chun B.H."/>
            <person name="Lee Y."/>
        </authorList>
    </citation>
    <scope>NUCLEOTIDE SEQUENCE [LARGE SCALE GENOMIC DNA]</scope>
    <source>
        <strain evidence="2 3">AMJK</strain>
    </source>
</reference>
<accession>A0ABU0XLA4</accession>
<name>A0ABU0XLA4_9BURK</name>
<protein>
    <submittedName>
        <fullName evidence="2">DUF6150 family protein</fullName>
    </submittedName>
</protein>
<comment type="caution">
    <text evidence="2">The sequence shown here is derived from an EMBL/GenBank/DDBJ whole genome shotgun (WGS) entry which is preliminary data.</text>
</comment>
<dbReference type="EMBL" id="JAVFKP010000001">
    <property type="protein sequence ID" value="MDQ4624300.1"/>
    <property type="molecule type" value="Genomic_DNA"/>
</dbReference>
<feature type="domain" description="7(1) septoil knot" evidence="1">
    <location>
        <begin position="1"/>
        <end position="81"/>
    </location>
</feature>